<dbReference type="Proteomes" id="UP000054007">
    <property type="component" value="Unassembled WGS sequence"/>
</dbReference>
<organism evidence="3 4">
    <name type="scientific">Cylindrobasidium torrendii FP15055 ss-10</name>
    <dbReference type="NCBI Taxonomy" id="1314674"/>
    <lineage>
        <taxon>Eukaryota</taxon>
        <taxon>Fungi</taxon>
        <taxon>Dikarya</taxon>
        <taxon>Basidiomycota</taxon>
        <taxon>Agaricomycotina</taxon>
        <taxon>Agaricomycetes</taxon>
        <taxon>Agaricomycetidae</taxon>
        <taxon>Agaricales</taxon>
        <taxon>Marasmiineae</taxon>
        <taxon>Physalacriaceae</taxon>
        <taxon>Cylindrobasidium</taxon>
    </lineage>
</organism>
<reference evidence="3 4" key="1">
    <citation type="journal article" date="2015" name="Fungal Genet. Biol.">
        <title>Evolution of novel wood decay mechanisms in Agaricales revealed by the genome sequences of Fistulina hepatica and Cylindrobasidium torrendii.</title>
        <authorList>
            <person name="Floudas D."/>
            <person name="Held B.W."/>
            <person name="Riley R."/>
            <person name="Nagy L.G."/>
            <person name="Koehler G."/>
            <person name="Ransdell A.S."/>
            <person name="Younus H."/>
            <person name="Chow J."/>
            <person name="Chiniquy J."/>
            <person name="Lipzen A."/>
            <person name="Tritt A."/>
            <person name="Sun H."/>
            <person name="Haridas S."/>
            <person name="LaButti K."/>
            <person name="Ohm R.A."/>
            <person name="Kues U."/>
            <person name="Blanchette R.A."/>
            <person name="Grigoriev I.V."/>
            <person name="Minto R.E."/>
            <person name="Hibbett D.S."/>
        </authorList>
    </citation>
    <scope>NUCLEOTIDE SEQUENCE [LARGE SCALE GENOMIC DNA]</scope>
    <source>
        <strain evidence="3 4">FP15055 ss-10</strain>
    </source>
</reference>
<accession>A0A0D7BE42</accession>
<feature type="transmembrane region" description="Helical" evidence="2">
    <location>
        <begin position="261"/>
        <end position="283"/>
    </location>
</feature>
<dbReference type="STRING" id="1314674.A0A0D7BE42"/>
<feature type="transmembrane region" description="Helical" evidence="2">
    <location>
        <begin position="146"/>
        <end position="170"/>
    </location>
</feature>
<dbReference type="AlphaFoldDB" id="A0A0D7BE42"/>
<feature type="transmembrane region" description="Helical" evidence="2">
    <location>
        <begin position="190"/>
        <end position="212"/>
    </location>
</feature>
<evidence type="ECO:0000256" key="2">
    <source>
        <dbReference type="SAM" id="Phobius"/>
    </source>
</evidence>
<feature type="region of interest" description="Disordered" evidence="1">
    <location>
        <begin position="294"/>
        <end position="346"/>
    </location>
</feature>
<feature type="compositionally biased region" description="Polar residues" evidence="1">
    <location>
        <begin position="314"/>
        <end position="324"/>
    </location>
</feature>
<feature type="transmembrane region" description="Helical" evidence="2">
    <location>
        <begin position="233"/>
        <end position="255"/>
    </location>
</feature>
<protein>
    <submittedName>
        <fullName evidence="3">Uncharacterized protein</fullName>
    </submittedName>
</protein>
<sequence>MVNSMTDCSRERETMINSEMLMTLFYGIYSFVFWRATTLGMRKGGDIGSRHSDAYAAHRSRIQRNPAFFIIAILMYTLVTVVFIIHWKTLYDVFGPNGGDGMYLCTALVSPALPIFCETVLALNIVLADLVLTWRTYVVFGKVKRIVIFPGILVLCTAVLVVVFLVIASIGQGREKGTDIYELVFGIGELSVLVWIYLGFSMGITLYCSIAITVRIFKICRLGGTSVKSYANVLEVVAESSALYTTVVLITFILVFISAQWGSRCAVAVLLSVTGISPTWILARVVSGKARTDESWTMDSSPLDSDPEAMEFQPNRNFTYTDDSTAYAPVGPLQPKDEPGLVDENV</sequence>
<dbReference type="EMBL" id="KN880502">
    <property type="protein sequence ID" value="KIY68449.1"/>
    <property type="molecule type" value="Genomic_DNA"/>
</dbReference>
<evidence type="ECO:0000256" key="1">
    <source>
        <dbReference type="SAM" id="MobiDB-lite"/>
    </source>
</evidence>
<keyword evidence="4" id="KW-1185">Reference proteome</keyword>
<feature type="transmembrane region" description="Helical" evidence="2">
    <location>
        <begin position="107"/>
        <end position="134"/>
    </location>
</feature>
<keyword evidence="2" id="KW-1133">Transmembrane helix</keyword>
<proteinExistence type="predicted"/>
<dbReference type="OrthoDB" id="2956667at2759"/>
<gene>
    <name evidence="3" type="ORF">CYLTODRAFT_421570</name>
</gene>
<keyword evidence="2" id="KW-0812">Transmembrane</keyword>
<feature type="transmembrane region" description="Helical" evidence="2">
    <location>
        <begin position="67"/>
        <end position="87"/>
    </location>
</feature>
<evidence type="ECO:0000313" key="3">
    <source>
        <dbReference type="EMBL" id="KIY68449.1"/>
    </source>
</evidence>
<keyword evidence="2" id="KW-0472">Membrane</keyword>
<feature type="transmembrane region" description="Helical" evidence="2">
    <location>
        <begin position="20"/>
        <end position="37"/>
    </location>
</feature>
<name>A0A0D7BE42_9AGAR</name>
<evidence type="ECO:0000313" key="4">
    <source>
        <dbReference type="Proteomes" id="UP000054007"/>
    </source>
</evidence>